<protein>
    <submittedName>
        <fullName evidence="2">Putative DNA-binding protein</fullName>
    </submittedName>
</protein>
<dbReference type="Proteomes" id="UP000238205">
    <property type="component" value="Unassembled WGS sequence"/>
</dbReference>
<dbReference type="Pfam" id="PF04326">
    <property type="entry name" value="SLFN_AlbA_2"/>
    <property type="match status" value="1"/>
</dbReference>
<evidence type="ECO:0000313" key="3">
    <source>
        <dbReference type="Proteomes" id="UP000238205"/>
    </source>
</evidence>
<keyword evidence="2" id="KW-0238">DNA-binding</keyword>
<organism evidence="2 3">
    <name type="scientific">Alkalibacterium olivapovliticus</name>
    <dbReference type="NCBI Taxonomy" id="99907"/>
    <lineage>
        <taxon>Bacteria</taxon>
        <taxon>Bacillati</taxon>
        <taxon>Bacillota</taxon>
        <taxon>Bacilli</taxon>
        <taxon>Lactobacillales</taxon>
        <taxon>Carnobacteriaceae</taxon>
        <taxon>Alkalibacterium</taxon>
    </lineage>
</organism>
<evidence type="ECO:0000313" key="2">
    <source>
        <dbReference type="EMBL" id="PRY80128.1"/>
    </source>
</evidence>
<dbReference type="InterPro" id="IPR007421">
    <property type="entry name" value="Schlafen_AlbA_2_dom"/>
</dbReference>
<reference evidence="2 3" key="1">
    <citation type="submission" date="2018-03" db="EMBL/GenBank/DDBJ databases">
        <title>Genomic Encyclopedia of Archaeal and Bacterial Type Strains, Phase II (KMG-II): from individual species to whole genera.</title>
        <authorList>
            <person name="Goeker M."/>
        </authorList>
    </citation>
    <scope>NUCLEOTIDE SEQUENCE [LARGE SCALE GENOMIC DNA]</scope>
    <source>
        <strain evidence="2 3">DSM 13175</strain>
    </source>
</reference>
<dbReference type="OrthoDB" id="869451at2"/>
<dbReference type="GO" id="GO:0003677">
    <property type="term" value="F:DNA binding"/>
    <property type="evidence" value="ECO:0007669"/>
    <property type="project" value="UniProtKB-KW"/>
</dbReference>
<dbReference type="RefSeq" id="WP_106194909.1">
    <property type="nucleotide sequence ID" value="NZ_PVTO01000021.1"/>
</dbReference>
<dbReference type="EMBL" id="PVTO01000021">
    <property type="protein sequence ID" value="PRY80128.1"/>
    <property type="molecule type" value="Genomic_DNA"/>
</dbReference>
<dbReference type="AlphaFoldDB" id="A0A2T0W3T7"/>
<feature type="domain" description="Schlafen AlbA-2" evidence="1">
    <location>
        <begin position="14"/>
        <end position="149"/>
    </location>
</feature>
<comment type="caution">
    <text evidence="2">The sequence shown here is derived from an EMBL/GenBank/DDBJ whole genome shotgun (WGS) entry which is preliminary data.</text>
</comment>
<accession>A0A2T0W3T7</accession>
<evidence type="ECO:0000259" key="1">
    <source>
        <dbReference type="Pfam" id="PF04326"/>
    </source>
</evidence>
<name>A0A2T0W3T7_9LACT</name>
<sequence length="398" mass="46780">MDYNKLESILYNGENDKVDFKKEWYDKTKKIDLVIDIVNFVNTVHHDDCYIIIGIEDITNKVVGIDINDTHRLNTEKITDLIRNLPIANQYIPKIEVTEFVFNDKTLDIITIFNTTDTPVYLTTDYRKNGKTIGAGQIISRNQGTNTPINKTAPSNITEKLWKKRFKMDQNINVQYNELLKDFDNWSFIDVSNGNPARFIYNLNSNFYIEFIEDDMPRENCVALSLNATRLDVNWQIASLKYNHLEIDSFLIYILDGARFYQVCPRTGTVNSSDKTYRRPVGYDYYIYDSLQYNLNRMLWHNPHSINSHYYHEKDSMMSGVVIYKDDSERLQIQEEISKSYILPEEINPSEEDVDLVKSRIQMDLYEYTHEINSAEFYLLNLNLGILINKHMNFNSTD</sequence>
<proteinExistence type="predicted"/>
<keyword evidence="3" id="KW-1185">Reference proteome</keyword>
<dbReference type="InterPro" id="IPR038461">
    <property type="entry name" value="Schlafen_AlbA_2_dom_sf"/>
</dbReference>
<gene>
    <name evidence="2" type="ORF">CLV38_12118</name>
</gene>
<dbReference type="Gene3D" id="3.30.950.30">
    <property type="entry name" value="Schlafen, AAA domain"/>
    <property type="match status" value="1"/>
</dbReference>